<keyword evidence="16" id="KW-1185">Reference proteome</keyword>
<evidence type="ECO:0000256" key="2">
    <source>
        <dbReference type="ARBA" id="ARBA00004515"/>
    </source>
</evidence>
<sequence>MTKEIAPSLSGTERAALLLLSVGESRAAEVLKYLEPKEVQKLGMAISRKRKVSRAEVAEALSDFIEQAAERMPLSVGSEEYLLAALGSAVGNDRARELVGQITAGRLGGVDALQHMSANAVADLIRHEHPQIAAIVLANLKPNHAAEVLTLLPKAQRPELLSRIANLESLPPAALKELDAIIDQKVSNAPGIHRSRIGGVKAAVDMINQLDRSFGADLLEAIRAEDPALGTALDEALFAFEDIVNMSGRHIQALLKEVPNELLVKALKVADERLKELIFNNMSKRAAQLVKDDIEGTGPVRLADVEHAQREIVRIVRRMAEKGEISLGVNDDFV</sequence>
<accession>L0GT13</accession>
<dbReference type="GO" id="GO:0006935">
    <property type="term" value="P:chemotaxis"/>
    <property type="evidence" value="ECO:0007669"/>
    <property type="project" value="UniProtKB-KW"/>
</dbReference>
<dbReference type="KEGG" id="tmb:Thimo_0271"/>
<dbReference type="Pfam" id="PF14842">
    <property type="entry name" value="FliG_N"/>
    <property type="match status" value="1"/>
</dbReference>
<dbReference type="Pfam" id="PF01706">
    <property type="entry name" value="FliG_C"/>
    <property type="match status" value="1"/>
</dbReference>
<evidence type="ECO:0000256" key="10">
    <source>
        <dbReference type="ARBA" id="ARBA00025598"/>
    </source>
</evidence>
<protein>
    <recommendedName>
        <fullName evidence="4 11">Flagellar motor switch protein FliG</fullName>
    </recommendedName>
</protein>
<dbReference type="PRINTS" id="PR00954">
    <property type="entry name" value="FLGMOTORFLIG"/>
</dbReference>
<keyword evidence="9 11" id="KW-0975">Bacterial flagellum</keyword>
<dbReference type="GO" id="GO:0009425">
    <property type="term" value="C:bacterial-type flagellum basal body"/>
    <property type="evidence" value="ECO:0007669"/>
    <property type="project" value="UniProtKB-SubCell"/>
</dbReference>
<evidence type="ECO:0000256" key="5">
    <source>
        <dbReference type="ARBA" id="ARBA00022475"/>
    </source>
</evidence>
<keyword evidence="15" id="KW-0282">Flagellum</keyword>
<evidence type="ECO:0000256" key="1">
    <source>
        <dbReference type="ARBA" id="ARBA00004117"/>
    </source>
</evidence>
<keyword evidence="11" id="KW-0997">Cell inner membrane</keyword>
<dbReference type="Proteomes" id="UP000010816">
    <property type="component" value="Chromosome"/>
</dbReference>
<dbReference type="PIRSF" id="PIRSF003161">
    <property type="entry name" value="FliG"/>
    <property type="match status" value="1"/>
</dbReference>
<keyword evidence="6 11" id="KW-0145">Chemotaxis</keyword>
<comment type="similarity">
    <text evidence="3 11">Belongs to the FliG family.</text>
</comment>
<proteinExistence type="inferred from homology"/>
<dbReference type="Pfam" id="PF14841">
    <property type="entry name" value="FliG_M"/>
    <property type="match status" value="1"/>
</dbReference>
<dbReference type="eggNOG" id="COG1536">
    <property type="taxonomic scope" value="Bacteria"/>
</dbReference>
<dbReference type="InterPro" id="IPR000090">
    <property type="entry name" value="Flg_Motor_Flig"/>
</dbReference>
<dbReference type="OrthoDB" id="9780302at2"/>
<dbReference type="InterPro" id="IPR011002">
    <property type="entry name" value="FliG_a-hlx"/>
</dbReference>
<dbReference type="RefSeq" id="WP_015279291.1">
    <property type="nucleotide sequence ID" value="NC_019940.1"/>
</dbReference>
<evidence type="ECO:0000256" key="4">
    <source>
        <dbReference type="ARBA" id="ARBA00021870"/>
    </source>
</evidence>
<evidence type="ECO:0000256" key="11">
    <source>
        <dbReference type="PIRNR" id="PIRNR003161"/>
    </source>
</evidence>
<dbReference type="SUPFAM" id="SSF48029">
    <property type="entry name" value="FliG"/>
    <property type="match status" value="2"/>
</dbReference>
<dbReference type="AlphaFoldDB" id="L0GT13"/>
<dbReference type="InterPro" id="IPR023087">
    <property type="entry name" value="Flg_Motor_Flig_C"/>
</dbReference>
<dbReference type="Gene3D" id="1.10.220.30">
    <property type="match status" value="3"/>
</dbReference>
<evidence type="ECO:0000259" key="12">
    <source>
        <dbReference type="Pfam" id="PF01706"/>
    </source>
</evidence>
<feature type="domain" description="Flagellar motor switch protein FliG middle" evidence="13">
    <location>
        <begin position="119"/>
        <end position="189"/>
    </location>
</feature>
<dbReference type="InterPro" id="IPR032779">
    <property type="entry name" value="FliG_M"/>
</dbReference>
<name>L0GT13_9GAMM</name>
<keyword evidence="8 11" id="KW-0472">Membrane</keyword>
<feature type="domain" description="Flagellar motor switch protein FliG N-terminal" evidence="14">
    <location>
        <begin position="9"/>
        <end position="105"/>
    </location>
</feature>
<evidence type="ECO:0000256" key="7">
    <source>
        <dbReference type="ARBA" id="ARBA00022779"/>
    </source>
</evidence>
<dbReference type="PANTHER" id="PTHR30534">
    <property type="entry name" value="FLAGELLAR MOTOR SWITCH PROTEIN FLIG"/>
    <property type="match status" value="1"/>
</dbReference>
<evidence type="ECO:0000256" key="8">
    <source>
        <dbReference type="ARBA" id="ARBA00023136"/>
    </source>
</evidence>
<dbReference type="NCBIfam" id="TIGR00207">
    <property type="entry name" value="fliG"/>
    <property type="match status" value="1"/>
</dbReference>
<dbReference type="GO" id="GO:0071973">
    <property type="term" value="P:bacterial-type flagellum-dependent cell motility"/>
    <property type="evidence" value="ECO:0007669"/>
    <property type="project" value="InterPro"/>
</dbReference>
<evidence type="ECO:0000259" key="14">
    <source>
        <dbReference type="Pfam" id="PF14842"/>
    </source>
</evidence>
<gene>
    <name evidence="15" type="ORF">Thimo_0271</name>
</gene>
<evidence type="ECO:0000256" key="9">
    <source>
        <dbReference type="ARBA" id="ARBA00023143"/>
    </source>
</evidence>
<dbReference type="EMBL" id="CP003051">
    <property type="protein sequence ID" value="AGA89141.1"/>
    <property type="molecule type" value="Genomic_DNA"/>
</dbReference>
<evidence type="ECO:0000313" key="15">
    <source>
        <dbReference type="EMBL" id="AGA89141.1"/>
    </source>
</evidence>
<dbReference type="PANTHER" id="PTHR30534:SF0">
    <property type="entry name" value="FLAGELLAR MOTOR SWITCH PROTEIN FLIG"/>
    <property type="match status" value="1"/>
</dbReference>
<comment type="function">
    <text evidence="10 11">FliG is one of three proteins (FliG, FliN, FliM) that forms the rotor-mounted switch complex (C ring), located at the base of the basal body. This complex interacts with the CheY and CheZ chemotaxis proteins, in addition to contacting components of the motor that determine the direction of flagellar rotation.</text>
</comment>
<dbReference type="GO" id="GO:0005886">
    <property type="term" value="C:plasma membrane"/>
    <property type="evidence" value="ECO:0007669"/>
    <property type="project" value="UniProtKB-SubCell"/>
</dbReference>
<keyword evidence="15" id="KW-0969">Cilium</keyword>
<evidence type="ECO:0000313" key="16">
    <source>
        <dbReference type="Proteomes" id="UP000010816"/>
    </source>
</evidence>
<keyword evidence="7 11" id="KW-0283">Flagellar rotation</keyword>
<dbReference type="STRING" id="765912.Thimo_0271"/>
<dbReference type="PATRIC" id="fig|765912.4.peg.270"/>
<dbReference type="HOGENOM" id="CLU_047835_2_0_6"/>
<keyword evidence="15" id="KW-0966">Cell projection</keyword>
<feature type="domain" description="Flagellar motor switch protein FliG C-terminal" evidence="12">
    <location>
        <begin position="220"/>
        <end position="327"/>
    </location>
</feature>
<organism evidence="15 16">
    <name type="scientific">Thioflavicoccus mobilis 8321</name>
    <dbReference type="NCBI Taxonomy" id="765912"/>
    <lineage>
        <taxon>Bacteria</taxon>
        <taxon>Pseudomonadati</taxon>
        <taxon>Pseudomonadota</taxon>
        <taxon>Gammaproteobacteria</taxon>
        <taxon>Chromatiales</taxon>
        <taxon>Chromatiaceae</taxon>
        <taxon>Thioflavicoccus</taxon>
    </lineage>
</organism>
<evidence type="ECO:0000256" key="6">
    <source>
        <dbReference type="ARBA" id="ARBA00022500"/>
    </source>
</evidence>
<evidence type="ECO:0000256" key="3">
    <source>
        <dbReference type="ARBA" id="ARBA00010299"/>
    </source>
</evidence>
<dbReference type="GO" id="GO:0003774">
    <property type="term" value="F:cytoskeletal motor activity"/>
    <property type="evidence" value="ECO:0007669"/>
    <property type="project" value="InterPro"/>
</dbReference>
<evidence type="ECO:0000259" key="13">
    <source>
        <dbReference type="Pfam" id="PF14841"/>
    </source>
</evidence>
<keyword evidence="5 11" id="KW-1003">Cell membrane</keyword>
<comment type="subcellular location">
    <subcellularLocation>
        <location evidence="1 11">Bacterial flagellum basal body</location>
    </subcellularLocation>
    <subcellularLocation>
        <location evidence="2 11">Cell inner membrane</location>
        <topology evidence="2 11">Peripheral membrane protein</topology>
        <orientation evidence="2 11">Cytoplasmic side</orientation>
    </subcellularLocation>
</comment>
<dbReference type="InterPro" id="IPR028263">
    <property type="entry name" value="FliG_N"/>
</dbReference>
<reference evidence="15 16" key="1">
    <citation type="submission" date="2011-09" db="EMBL/GenBank/DDBJ databases">
        <title>Complete sequence of chromosome of Thioflavicoccus mobilis 8321.</title>
        <authorList>
            <consortium name="US DOE Joint Genome Institute"/>
            <person name="Lucas S."/>
            <person name="Han J."/>
            <person name="Lapidus A."/>
            <person name="Cheng J.-F."/>
            <person name="Goodwin L."/>
            <person name="Pitluck S."/>
            <person name="Peters L."/>
            <person name="Ovchinnikova G."/>
            <person name="Lu M."/>
            <person name="Detter J.C."/>
            <person name="Han C."/>
            <person name="Tapia R."/>
            <person name="Land M."/>
            <person name="Hauser L."/>
            <person name="Kyrpides N."/>
            <person name="Ivanova N."/>
            <person name="Pagani I."/>
            <person name="Vogl K."/>
            <person name="Liu Z."/>
            <person name="Imhoff J."/>
            <person name="Thiel V."/>
            <person name="Frigaard N.-U."/>
            <person name="Bryant D."/>
            <person name="Woyke T."/>
        </authorList>
    </citation>
    <scope>NUCLEOTIDE SEQUENCE [LARGE SCALE GENOMIC DNA]</scope>
    <source>
        <strain evidence="15 16">8321</strain>
    </source>
</reference>